<keyword evidence="5" id="KW-0812">Transmembrane</keyword>
<dbReference type="Pfam" id="PF11356">
    <property type="entry name" value="T2SSC"/>
    <property type="match status" value="1"/>
</dbReference>
<dbReference type="InterPro" id="IPR024961">
    <property type="entry name" value="T2SS_GspC_N"/>
</dbReference>
<keyword evidence="8" id="KW-0472">Membrane</keyword>
<proteinExistence type="predicted"/>
<evidence type="ECO:0000256" key="2">
    <source>
        <dbReference type="ARBA" id="ARBA00022448"/>
    </source>
</evidence>
<dbReference type="Gene3D" id="2.30.42.10">
    <property type="match status" value="1"/>
</dbReference>
<dbReference type="RefSeq" id="WP_135794979.1">
    <property type="nucleotide sequence ID" value="NZ_CP032096.1"/>
</dbReference>
<evidence type="ECO:0000256" key="7">
    <source>
        <dbReference type="ARBA" id="ARBA00022989"/>
    </source>
</evidence>
<evidence type="ECO:0000256" key="5">
    <source>
        <dbReference type="ARBA" id="ARBA00022692"/>
    </source>
</evidence>
<dbReference type="GO" id="GO:0005886">
    <property type="term" value="C:plasma membrane"/>
    <property type="evidence" value="ECO:0007669"/>
    <property type="project" value="UniProtKB-SubCell"/>
</dbReference>
<dbReference type="Gene3D" id="2.30.30.830">
    <property type="match status" value="1"/>
</dbReference>
<sequence>MANIFLKSQESLSRSMLIFGVILCAWASGSLIAVNFKTITTPMIPTLSIKKPTETVTGSPSYLMGTEASDTGLSDSHSTDNMPLTRLNLKLIGLVNLGSKGVALIQSSQTTYVVSKGEEFLNDLQLQDIGERYVILKNRGQLEKLLLEDNAKDMVSTSTKTTRSGSVSAIQQKQLKNIGTQLKQSPLILSQLLSFKIIERNGGWQGIQVWPKSDKALFKALGFQAGDVVTHINGKSIKEIVQNQASWKRLTTLTKFELIVKRKNETKTLQVTLD</sequence>
<dbReference type="OrthoDB" id="1491375at2"/>
<dbReference type="GO" id="GO:0015031">
    <property type="term" value="P:protein transport"/>
    <property type="evidence" value="ECO:0007669"/>
    <property type="project" value="UniProtKB-KW"/>
</dbReference>
<keyword evidence="7" id="KW-1133">Transmembrane helix</keyword>
<keyword evidence="2" id="KW-0813">Transport</keyword>
<gene>
    <name evidence="10" type="primary">epsC</name>
    <name evidence="10" type="ORF">GHNINEIG_00258</name>
</gene>
<keyword evidence="6" id="KW-0653">Protein transport</keyword>
<organism evidence="10 11">
    <name type="scientific">Hydrogenovibrio crunogenus</name>
    <dbReference type="NCBI Taxonomy" id="39765"/>
    <lineage>
        <taxon>Bacteria</taxon>
        <taxon>Pseudomonadati</taxon>
        <taxon>Pseudomonadota</taxon>
        <taxon>Gammaproteobacteria</taxon>
        <taxon>Thiotrichales</taxon>
        <taxon>Piscirickettsiaceae</taxon>
        <taxon>Hydrogenovibrio</taxon>
    </lineage>
</organism>
<evidence type="ECO:0000256" key="6">
    <source>
        <dbReference type="ARBA" id="ARBA00022927"/>
    </source>
</evidence>
<dbReference type="InterPro" id="IPR036034">
    <property type="entry name" value="PDZ_sf"/>
</dbReference>
<evidence type="ECO:0000256" key="3">
    <source>
        <dbReference type="ARBA" id="ARBA00022475"/>
    </source>
</evidence>
<protein>
    <submittedName>
        <fullName evidence="10">Type II secretion system protein C</fullName>
    </submittedName>
</protein>
<dbReference type="SUPFAM" id="SSF50156">
    <property type="entry name" value="PDZ domain-like"/>
    <property type="match status" value="1"/>
</dbReference>
<keyword evidence="3" id="KW-1003">Cell membrane</keyword>
<dbReference type="Proteomes" id="UP000296201">
    <property type="component" value="Chromosome"/>
</dbReference>
<reference evidence="10 11" key="1">
    <citation type="submission" date="2018-08" db="EMBL/GenBank/DDBJ databases">
        <title>Horizontal acquisition of hydrogen conversion ability and other habitat adaptations in Hydrogenovibrio crunogenus strains.</title>
        <authorList>
            <person name="Gonnella G."/>
            <person name="Adam N."/>
            <person name="Perner M."/>
        </authorList>
    </citation>
    <scope>NUCLEOTIDE SEQUENCE [LARGE SCALE GENOMIC DNA]</scope>
    <source>
        <strain evidence="10 11">SP-41</strain>
    </source>
</reference>
<comment type="subcellular location">
    <subcellularLocation>
        <location evidence="1">Cell inner membrane</location>
    </subcellularLocation>
</comment>
<keyword evidence="11" id="KW-1185">Reference proteome</keyword>
<dbReference type="EMBL" id="CP032096">
    <property type="protein sequence ID" value="QBZ82234.1"/>
    <property type="molecule type" value="Genomic_DNA"/>
</dbReference>
<feature type="domain" description="Type II secretion system protein GspC N-terminal" evidence="9">
    <location>
        <begin position="74"/>
        <end position="147"/>
    </location>
</feature>
<evidence type="ECO:0000313" key="11">
    <source>
        <dbReference type="Proteomes" id="UP000296201"/>
    </source>
</evidence>
<evidence type="ECO:0000256" key="1">
    <source>
        <dbReference type="ARBA" id="ARBA00004533"/>
    </source>
</evidence>
<evidence type="ECO:0000259" key="9">
    <source>
        <dbReference type="Pfam" id="PF11356"/>
    </source>
</evidence>
<keyword evidence="4" id="KW-0997">Cell inner membrane</keyword>
<accession>A0A4V1C8K6</accession>
<evidence type="ECO:0000256" key="8">
    <source>
        <dbReference type="ARBA" id="ARBA00023136"/>
    </source>
</evidence>
<evidence type="ECO:0000256" key="4">
    <source>
        <dbReference type="ARBA" id="ARBA00022519"/>
    </source>
</evidence>
<dbReference type="AlphaFoldDB" id="A0A4V1C8K6"/>
<name>A0A4V1C8K6_9GAMM</name>
<evidence type="ECO:0000313" key="10">
    <source>
        <dbReference type="EMBL" id="QBZ82234.1"/>
    </source>
</evidence>